<comment type="similarity">
    <text evidence="7">Belongs to the binding-protein-dependent transport system permease family.</text>
</comment>
<dbReference type="SUPFAM" id="SSF161098">
    <property type="entry name" value="MetI-like"/>
    <property type="match status" value="1"/>
</dbReference>
<feature type="transmembrane region" description="Helical" evidence="7">
    <location>
        <begin position="73"/>
        <end position="92"/>
    </location>
</feature>
<keyword evidence="2 7" id="KW-0813">Transport</keyword>
<feature type="domain" description="ABC transmembrane type-1" evidence="8">
    <location>
        <begin position="69"/>
        <end position="261"/>
    </location>
</feature>
<protein>
    <submittedName>
        <fullName evidence="9">ABC transporter permease subunit</fullName>
    </submittedName>
</protein>
<feature type="transmembrane region" description="Helical" evidence="7">
    <location>
        <begin position="12"/>
        <end position="31"/>
    </location>
</feature>
<reference evidence="9 10" key="1">
    <citation type="submission" date="2019-10" db="EMBL/GenBank/DDBJ databases">
        <title>Description of Paenibacillus choica sp. nov.</title>
        <authorList>
            <person name="Carlier A."/>
            <person name="Qi S."/>
        </authorList>
    </citation>
    <scope>NUCLEOTIDE SEQUENCE [LARGE SCALE GENOMIC DNA]</scope>
    <source>
        <strain evidence="9 10">LMG 31460</strain>
    </source>
</reference>
<accession>A0ABX1Z320</accession>
<keyword evidence="3" id="KW-1003">Cell membrane</keyword>
<dbReference type="CDD" id="cd06261">
    <property type="entry name" value="TM_PBP2"/>
    <property type="match status" value="1"/>
</dbReference>
<feature type="transmembrane region" description="Helical" evidence="7">
    <location>
        <begin position="104"/>
        <end position="125"/>
    </location>
</feature>
<gene>
    <name evidence="9" type="ORF">GC102_11185</name>
</gene>
<evidence type="ECO:0000313" key="10">
    <source>
        <dbReference type="Proteomes" id="UP000658690"/>
    </source>
</evidence>
<proteinExistence type="inferred from homology"/>
<dbReference type="RefSeq" id="WP_171689617.1">
    <property type="nucleotide sequence ID" value="NZ_WHOC01000058.1"/>
</dbReference>
<dbReference type="Proteomes" id="UP000658690">
    <property type="component" value="Unassembled WGS sequence"/>
</dbReference>
<comment type="subcellular location">
    <subcellularLocation>
        <location evidence="1 7">Cell membrane</location>
        <topology evidence="1 7">Multi-pass membrane protein</topology>
    </subcellularLocation>
</comment>
<evidence type="ECO:0000256" key="2">
    <source>
        <dbReference type="ARBA" id="ARBA00022448"/>
    </source>
</evidence>
<keyword evidence="10" id="KW-1185">Reference proteome</keyword>
<dbReference type="InterPro" id="IPR035906">
    <property type="entry name" value="MetI-like_sf"/>
</dbReference>
<dbReference type="EMBL" id="WHOC01000058">
    <property type="protein sequence ID" value="NOU86333.1"/>
    <property type="molecule type" value="Genomic_DNA"/>
</dbReference>
<keyword evidence="6 7" id="KW-0472">Membrane</keyword>
<dbReference type="Gene3D" id="1.10.3720.10">
    <property type="entry name" value="MetI-like"/>
    <property type="match status" value="1"/>
</dbReference>
<feature type="transmembrane region" description="Helical" evidence="7">
    <location>
        <begin position="183"/>
        <end position="207"/>
    </location>
</feature>
<sequence>MNRYTKETAVTEILMLVLAAIFMIPIYYLIITTFKTPADAVSHPLGLPVNITFVNYIRAFKAMNYIHVLGNNLIITISSVTGIVMFSAMAAYSLVRRTNHFNRIVFLLFMVGMMVPYQMGILALYQQVAQLGLMNTHTGIVLIEICYSLPFSIFLIKSFISSTVPFELEEAARVDGCGVWRTFWQIVFPLLTPVIATVAILNTLGVWNDFMTPLLFLQSRSKGVLLLEVFRNIGQFSTDWTNFFPMMLLAVAPLILFYIFMQKYIINGITSGSLKG</sequence>
<feature type="transmembrane region" description="Helical" evidence="7">
    <location>
        <begin position="137"/>
        <end position="156"/>
    </location>
</feature>
<evidence type="ECO:0000256" key="6">
    <source>
        <dbReference type="ARBA" id="ARBA00023136"/>
    </source>
</evidence>
<dbReference type="InterPro" id="IPR000515">
    <property type="entry name" value="MetI-like"/>
</dbReference>
<keyword evidence="5 7" id="KW-1133">Transmembrane helix</keyword>
<comment type="caution">
    <text evidence="9">The sequence shown here is derived from an EMBL/GenBank/DDBJ whole genome shotgun (WGS) entry which is preliminary data.</text>
</comment>
<evidence type="ECO:0000256" key="1">
    <source>
        <dbReference type="ARBA" id="ARBA00004651"/>
    </source>
</evidence>
<organism evidence="9 10">
    <name type="scientific">Paenibacillus germinis</name>
    <dbReference type="NCBI Taxonomy" id="2654979"/>
    <lineage>
        <taxon>Bacteria</taxon>
        <taxon>Bacillati</taxon>
        <taxon>Bacillota</taxon>
        <taxon>Bacilli</taxon>
        <taxon>Bacillales</taxon>
        <taxon>Paenibacillaceae</taxon>
        <taxon>Paenibacillus</taxon>
    </lineage>
</organism>
<evidence type="ECO:0000256" key="3">
    <source>
        <dbReference type="ARBA" id="ARBA00022475"/>
    </source>
</evidence>
<feature type="transmembrane region" description="Helical" evidence="7">
    <location>
        <begin position="243"/>
        <end position="261"/>
    </location>
</feature>
<evidence type="ECO:0000256" key="4">
    <source>
        <dbReference type="ARBA" id="ARBA00022692"/>
    </source>
</evidence>
<name>A0ABX1Z320_9BACL</name>
<dbReference type="PANTHER" id="PTHR43744:SF3">
    <property type="entry name" value="LACTOSE TRANSPORT SYSTEM PERMEASE PROTEIN LACG"/>
    <property type="match status" value="1"/>
</dbReference>
<evidence type="ECO:0000313" key="9">
    <source>
        <dbReference type="EMBL" id="NOU86333.1"/>
    </source>
</evidence>
<keyword evidence="4 7" id="KW-0812">Transmembrane</keyword>
<dbReference type="PROSITE" id="PS50928">
    <property type="entry name" value="ABC_TM1"/>
    <property type="match status" value="1"/>
</dbReference>
<evidence type="ECO:0000256" key="5">
    <source>
        <dbReference type="ARBA" id="ARBA00022989"/>
    </source>
</evidence>
<dbReference type="Pfam" id="PF00528">
    <property type="entry name" value="BPD_transp_1"/>
    <property type="match status" value="1"/>
</dbReference>
<dbReference type="PANTHER" id="PTHR43744">
    <property type="entry name" value="ABC TRANSPORTER PERMEASE PROTEIN MG189-RELATED-RELATED"/>
    <property type="match status" value="1"/>
</dbReference>
<evidence type="ECO:0000259" key="8">
    <source>
        <dbReference type="PROSITE" id="PS50928"/>
    </source>
</evidence>
<evidence type="ECO:0000256" key="7">
    <source>
        <dbReference type="RuleBase" id="RU363032"/>
    </source>
</evidence>